<sequence>MNTTSLLWTTSGPDTASHLSSGLMNSTAVAGPDMTMALQLHYIMSAIVGPILCILGFIGNLFSVAVWCRPSMKSSTARYLTGQALADILVLLMFLVCDSAQAWSPNIIYSLSYGIFFSYIGYPTLFFAVVLSVWITVGLTVDRYIMVCWITSSKKYCNEKRAYLGLALITINSFIINLPHFASFVHVTPEDTPTNSSTEPQQTFRMTEFGGGAGGQFYEFWIHCIILILIPWVSVLTMNIMIIRKIGQSNKKTADRKSRDSVKKCRQSENQITRLLLTVTFAFLVFIGLQCIIQCFEMQKPEWADRAQVSSAFAFAKTGIVFNSSLNFVFYCLSGRRFRKEFLRLFGLVKKDAHSSSNEDRTRSSTKRSTSSTGM</sequence>
<dbReference type="OMA" id="FWIHCMI"/>
<evidence type="ECO:0000256" key="2">
    <source>
        <dbReference type="ARBA" id="ARBA00022692"/>
    </source>
</evidence>
<dbReference type="CDD" id="cd14978">
    <property type="entry name" value="7tmA_FMRFamide_R-like"/>
    <property type="match status" value="1"/>
</dbReference>
<dbReference type="InterPro" id="IPR017452">
    <property type="entry name" value="GPCR_Rhodpsn_7TM"/>
</dbReference>
<feature type="transmembrane region" description="Helical" evidence="6">
    <location>
        <begin position="162"/>
        <end position="182"/>
    </location>
</feature>
<dbReference type="PROSITE" id="PS50262">
    <property type="entry name" value="G_PROTEIN_RECEP_F1_2"/>
    <property type="match status" value="1"/>
</dbReference>
<evidence type="ECO:0000313" key="9">
    <source>
        <dbReference type="RefSeq" id="XP_055901156.1"/>
    </source>
</evidence>
<dbReference type="GO" id="GO:0004930">
    <property type="term" value="F:G protein-coupled receptor activity"/>
    <property type="evidence" value="ECO:0007669"/>
    <property type="project" value="InterPro"/>
</dbReference>
<keyword evidence="3 6" id="KW-1133">Transmembrane helix</keyword>
<dbReference type="InterPro" id="IPR052954">
    <property type="entry name" value="GPCR-Ligand_Int"/>
</dbReference>
<dbReference type="RefSeq" id="XP_055901157.1">
    <property type="nucleotide sequence ID" value="XM_056045182.1"/>
</dbReference>
<dbReference type="InterPro" id="IPR000276">
    <property type="entry name" value="GPCR_Rhodpsn"/>
</dbReference>
<dbReference type="PANTHER" id="PTHR46641:SF2">
    <property type="entry name" value="FMRFAMIDE RECEPTOR"/>
    <property type="match status" value="1"/>
</dbReference>
<dbReference type="SUPFAM" id="SSF81321">
    <property type="entry name" value="Family A G protein-coupled receptor-like"/>
    <property type="match status" value="1"/>
</dbReference>
<feature type="transmembrane region" description="Helical" evidence="6">
    <location>
        <begin position="116"/>
        <end position="141"/>
    </location>
</feature>
<evidence type="ECO:0000256" key="6">
    <source>
        <dbReference type="SAM" id="Phobius"/>
    </source>
</evidence>
<comment type="subcellular location">
    <subcellularLocation>
        <location evidence="1">Membrane</location>
    </subcellularLocation>
</comment>
<gene>
    <name evidence="9 10" type="primary">LOC106056811</name>
</gene>
<protein>
    <submittedName>
        <fullName evidence="9 10">G-protein coupled receptor daf-37-like</fullName>
    </submittedName>
</protein>
<dbReference type="GO" id="GO:0016020">
    <property type="term" value="C:membrane"/>
    <property type="evidence" value="ECO:0007669"/>
    <property type="project" value="UniProtKB-SubCell"/>
</dbReference>
<dbReference type="Pfam" id="PF00001">
    <property type="entry name" value="7tm_1"/>
    <property type="match status" value="1"/>
</dbReference>
<keyword evidence="8" id="KW-1185">Reference proteome</keyword>
<dbReference type="GeneID" id="106056811"/>
<accession>A0A9W3BP01</accession>
<evidence type="ECO:0000256" key="5">
    <source>
        <dbReference type="SAM" id="MobiDB-lite"/>
    </source>
</evidence>
<dbReference type="RefSeq" id="XP_055901156.1">
    <property type="nucleotide sequence ID" value="XM_056045181.1"/>
</dbReference>
<proteinExistence type="predicted"/>
<feature type="transmembrane region" description="Helical" evidence="6">
    <location>
        <begin position="272"/>
        <end position="293"/>
    </location>
</feature>
<dbReference type="PRINTS" id="PR00237">
    <property type="entry name" value="GPCRRHODOPSN"/>
</dbReference>
<evidence type="ECO:0000259" key="7">
    <source>
        <dbReference type="PROSITE" id="PS50262"/>
    </source>
</evidence>
<dbReference type="Proteomes" id="UP001165740">
    <property type="component" value="Chromosome 10"/>
</dbReference>
<evidence type="ECO:0000313" key="10">
    <source>
        <dbReference type="RefSeq" id="XP_055901157.1"/>
    </source>
</evidence>
<feature type="transmembrane region" description="Helical" evidence="6">
    <location>
        <begin position="42"/>
        <end position="67"/>
    </location>
</feature>
<feature type="transmembrane region" description="Helical" evidence="6">
    <location>
        <begin position="79"/>
        <end position="96"/>
    </location>
</feature>
<dbReference type="PANTHER" id="PTHR46641">
    <property type="entry name" value="FMRFAMIDE RECEPTOR-RELATED"/>
    <property type="match status" value="1"/>
</dbReference>
<feature type="domain" description="G-protein coupled receptors family 1 profile" evidence="7">
    <location>
        <begin position="59"/>
        <end position="331"/>
    </location>
</feature>
<dbReference type="Gene3D" id="1.20.1070.10">
    <property type="entry name" value="Rhodopsin 7-helix transmembrane proteins"/>
    <property type="match status" value="1"/>
</dbReference>
<feature type="transmembrane region" description="Helical" evidence="6">
    <location>
        <begin position="313"/>
        <end position="334"/>
    </location>
</feature>
<evidence type="ECO:0000313" key="8">
    <source>
        <dbReference type="Proteomes" id="UP001165740"/>
    </source>
</evidence>
<evidence type="ECO:0000256" key="3">
    <source>
        <dbReference type="ARBA" id="ARBA00022989"/>
    </source>
</evidence>
<dbReference type="OrthoDB" id="10011262at2759"/>
<keyword evidence="4 6" id="KW-0472">Membrane</keyword>
<feature type="region of interest" description="Disordered" evidence="5">
    <location>
        <begin position="355"/>
        <end position="375"/>
    </location>
</feature>
<keyword evidence="2 6" id="KW-0812">Transmembrane</keyword>
<name>A0A9W3BP01_BIOGL</name>
<evidence type="ECO:0000256" key="1">
    <source>
        <dbReference type="ARBA" id="ARBA00004370"/>
    </source>
</evidence>
<reference evidence="9 10" key="1">
    <citation type="submission" date="2025-04" db="UniProtKB">
        <authorList>
            <consortium name="RefSeq"/>
        </authorList>
    </citation>
    <scope>IDENTIFICATION</scope>
</reference>
<dbReference type="AlphaFoldDB" id="A0A9W3BP01"/>
<feature type="transmembrane region" description="Helical" evidence="6">
    <location>
        <begin position="220"/>
        <end position="242"/>
    </location>
</feature>
<evidence type="ECO:0000256" key="4">
    <source>
        <dbReference type="ARBA" id="ARBA00023136"/>
    </source>
</evidence>
<organism evidence="8 10">
    <name type="scientific">Biomphalaria glabrata</name>
    <name type="common">Bloodfluke planorb</name>
    <name type="synonym">Freshwater snail</name>
    <dbReference type="NCBI Taxonomy" id="6526"/>
    <lineage>
        <taxon>Eukaryota</taxon>
        <taxon>Metazoa</taxon>
        <taxon>Spiralia</taxon>
        <taxon>Lophotrochozoa</taxon>
        <taxon>Mollusca</taxon>
        <taxon>Gastropoda</taxon>
        <taxon>Heterobranchia</taxon>
        <taxon>Euthyneura</taxon>
        <taxon>Panpulmonata</taxon>
        <taxon>Hygrophila</taxon>
        <taxon>Lymnaeoidea</taxon>
        <taxon>Planorbidae</taxon>
        <taxon>Biomphalaria</taxon>
    </lineage>
</organism>